<gene>
    <name evidence="1" type="ORF">MNBD_GAMMA03-66</name>
</gene>
<sequence length="55" mass="6247">MPGKTTTSEQWPAESKLAVIVETATMSESKLGQYCRTKGLFVEQIKRWQENCRIG</sequence>
<evidence type="ECO:0008006" key="2">
    <source>
        <dbReference type="Google" id="ProtNLM"/>
    </source>
</evidence>
<organism evidence="1">
    <name type="scientific">hydrothermal vent metagenome</name>
    <dbReference type="NCBI Taxonomy" id="652676"/>
    <lineage>
        <taxon>unclassified sequences</taxon>
        <taxon>metagenomes</taxon>
        <taxon>ecological metagenomes</taxon>
    </lineage>
</organism>
<dbReference type="AlphaFoldDB" id="A0A3B0WNV1"/>
<proteinExistence type="predicted"/>
<reference evidence="1" key="1">
    <citation type="submission" date="2018-06" db="EMBL/GenBank/DDBJ databases">
        <authorList>
            <person name="Zhirakovskaya E."/>
        </authorList>
    </citation>
    <scope>NUCLEOTIDE SEQUENCE</scope>
</reference>
<name>A0A3B0WNV1_9ZZZZ</name>
<evidence type="ECO:0000313" key="1">
    <source>
        <dbReference type="EMBL" id="VAW45324.1"/>
    </source>
</evidence>
<accession>A0A3B0WNV1</accession>
<dbReference type="EMBL" id="UOFC01000054">
    <property type="protein sequence ID" value="VAW45324.1"/>
    <property type="molecule type" value="Genomic_DNA"/>
</dbReference>
<protein>
    <recommendedName>
        <fullName evidence="2">Mobile element protein</fullName>
    </recommendedName>
</protein>